<evidence type="ECO:0000259" key="1">
    <source>
        <dbReference type="Pfam" id="PF14252"/>
    </source>
</evidence>
<sequence length="185" mass="19147">MTLLEGKAANSQAPAVAKPVLVIDPDVRDADCLIADLGNDVDILLLVPDRSGLGQIADFLAGRHDVPSLHILSHGRPGTLMLAGSRIDLAALVLSHKTLESIAAALGEAPSVVLYGCSVLAGPRGASFARFLSVVLRAEVSGSLMPVGSLALGGDWILRSTHGDWVEPIFSPTARAQYPDLLAGG</sequence>
<dbReference type="Pfam" id="PF14252">
    <property type="entry name" value="DUF4347"/>
    <property type="match status" value="1"/>
</dbReference>
<gene>
    <name evidence="2" type="ORF">SAMN05660686_04084</name>
</gene>
<comment type="caution">
    <text evidence="2">The sequence shown here is derived from an EMBL/GenBank/DDBJ whole genome shotgun (WGS) entry which is preliminary data.</text>
</comment>
<proteinExistence type="predicted"/>
<feature type="domain" description="DUF4347" evidence="1">
    <location>
        <begin position="20"/>
        <end position="182"/>
    </location>
</feature>
<name>A0A8G2EWK1_9PROT</name>
<evidence type="ECO:0000313" key="3">
    <source>
        <dbReference type="Proteomes" id="UP000198615"/>
    </source>
</evidence>
<reference evidence="2 3" key="1">
    <citation type="submission" date="2016-10" db="EMBL/GenBank/DDBJ databases">
        <authorList>
            <person name="Varghese N."/>
            <person name="Submissions S."/>
        </authorList>
    </citation>
    <scope>NUCLEOTIDE SEQUENCE [LARGE SCALE GENOMIC DNA]</scope>
    <source>
        <strain evidence="2 3">DSM 18839</strain>
    </source>
</reference>
<accession>A0A8G2EWK1</accession>
<dbReference type="InterPro" id="IPR025592">
    <property type="entry name" value="DUF4347"/>
</dbReference>
<dbReference type="RefSeq" id="WP_028794412.1">
    <property type="nucleotide sequence ID" value="NZ_FNBW01000015.1"/>
</dbReference>
<keyword evidence="3" id="KW-1185">Reference proteome</keyword>
<dbReference type="EMBL" id="FNBW01000015">
    <property type="protein sequence ID" value="SDG34340.1"/>
    <property type="molecule type" value="Genomic_DNA"/>
</dbReference>
<organism evidence="2 3">
    <name type="scientific">Thalassobaculum litoreum DSM 18839</name>
    <dbReference type="NCBI Taxonomy" id="1123362"/>
    <lineage>
        <taxon>Bacteria</taxon>
        <taxon>Pseudomonadati</taxon>
        <taxon>Pseudomonadota</taxon>
        <taxon>Alphaproteobacteria</taxon>
        <taxon>Rhodospirillales</taxon>
        <taxon>Thalassobaculaceae</taxon>
        <taxon>Thalassobaculum</taxon>
    </lineage>
</organism>
<dbReference type="Proteomes" id="UP000198615">
    <property type="component" value="Unassembled WGS sequence"/>
</dbReference>
<dbReference type="AlphaFoldDB" id="A0A8G2EWK1"/>
<protein>
    <recommendedName>
        <fullName evidence="1">DUF4347 domain-containing protein</fullName>
    </recommendedName>
</protein>
<evidence type="ECO:0000313" key="2">
    <source>
        <dbReference type="EMBL" id="SDG34340.1"/>
    </source>
</evidence>